<proteinExistence type="predicted"/>
<gene>
    <name evidence="1" type="ORF">KSV97_03720</name>
    <name evidence="2" type="ORF">KSW06_04065</name>
</gene>
<reference evidence="1 4" key="1">
    <citation type="submission" date="2021-06" db="EMBL/GenBank/DDBJ databases">
        <title>Collection of gut derived symbiotic bacterial strains cultured from healthy donors.</title>
        <authorList>
            <person name="Lin H."/>
            <person name="Littmann E."/>
            <person name="Pamer E.G."/>
        </authorList>
    </citation>
    <scope>NUCLEOTIDE SEQUENCE</scope>
    <source>
        <strain evidence="2 4">MSK.21.70</strain>
        <strain evidence="1">MSK.21.82</strain>
    </source>
</reference>
<evidence type="ECO:0000313" key="4">
    <source>
        <dbReference type="Proteomes" id="UP001197492"/>
    </source>
</evidence>
<dbReference type="EMBL" id="JAHOEL010000018">
    <property type="protein sequence ID" value="MBV3392444.1"/>
    <property type="molecule type" value="Genomic_DNA"/>
</dbReference>
<protein>
    <submittedName>
        <fullName evidence="1">Uncharacterized protein</fullName>
    </submittedName>
</protein>
<keyword evidence="4" id="KW-1185">Reference proteome</keyword>
<dbReference type="Proteomes" id="UP001197492">
    <property type="component" value="Unassembled WGS sequence"/>
</dbReference>
<accession>A0AAW4MSN2</accession>
<evidence type="ECO:0000313" key="3">
    <source>
        <dbReference type="Proteomes" id="UP001196408"/>
    </source>
</evidence>
<dbReference type="Proteomes" id="UP001196408">
    <property type="component" value="Unassembled WGS sequence"/>
</dbReference>
<organism evidence="1 3">
    <name type="scientific">Catenibacterium mitsuokai</name>
    <dbReference type="NCBI Taxonomy" id="100886"/>
    <lineage>
        <taxon>Bacteria</taxon>
        <taxon>Bacillati</taxon>
        <taxon>Bacillota</taxon>
        <taxon>Erysipelotrichia</taxon>
        <taxon>Erysipelotrichales</taxon>
        <taxon>Coprobacillaceae</taxon>
        <taxon>Catenibacterium</taxon>
    </lineage>
</organism>
<evidence type="ECO:0000313" key="1">
    <source>
        <dbReference type="EMBL" id="MBV3382354.1"/>
    </source>
</evidence>
<dbReference type="EMBL" id="JAHOEF010000016">
    <property type="protein sequence ID" value="MBV3382354.1"/>
    <property type="molecule type" value="Genomic_DNA"/>
</dbReference>
<evidence type="ECO:0000313" key="2">
    <source>
        <dbReference type="EMBL" id="MBV3392444.1"/>
    </source>
</evidence>
<name>A0AAW4MSN2_9FIRM</name>
<dbReference type="AlphaFoldDB" id="A0AAW4MSN2"/>
<comment type="caution">
    <text evidence="1">The sequence shown here is derived from an EMBL/GenBank/DDBJ whole genome shotgun (WGS) entry which is preliminary data.</text>
</comment>
<sequence>MGEIKMIEILTKDDVEELNSEKNDQYYIPGELFNGMQYNLIRLEVKWAYVAVLNTLLNKPHYDQDNNAYVKDDSPAIIEMLVKIANKKVNAAKIEGYLDEMDELELVRRDGRNVYVRKIVSIF</sequence>